<reference evidence="2 3" key="1">
    <citation type="submission" date="2020-07" db="EMBL/GenBank/DDBJ databases">
        <title>Description of Kordia aestuariivivens sp. nov., isolated from a tidal flat.</title>
        <authorList>
            <person name="Park S."/>
            <person name="Yoon J.-H."/>
        </authorList>
    </citation>
    <scope>NUCLEOTIDE SEQUENCE [LARGE SCALE GENOMIC DNA]</scope>
    <source>
        <strain evidence="2 3">YSTF-M3</strain>
    </source>
</reference>
<evidence type="ECO:0000313" key="2">
    <source>
        <dbReference type="EMBL" id="MBC8756929.1"/>
    </source>
</evidence>
<name>A0ABR7QED1_9FLAO</name>
<evidence type="ECO:0000313" key="3">
    <source>
        <dbReference type="Proteomes" id="UP000619238"/>
    </source>
</evidence>
<organism evidence="2 3">
    <name type="scientific">Kordia aestuariivivens</name>
    <dbReference type="NCBI Taxonomy" id="2759037"/>
    <lineage>
        <taxon>Bacteria</taxon>
        <taxon>Pseudomonadati</taxon>
        <taxon>Bacteroidota</taxon>
        <taxon>Flavobacteriia</taxon>
        <taxon>Flavobacteriales</taxon>
        <taxon>Flavobacteriaceae</taxon>
        <taxon>Kordia</taxon>
    </lineage>
</organism>
<dbReference type="RefSeq" id="WP_187563973.1">
    <property type="nucleotide sequence ID" value="NZ_JACGWS010000015.1"/>
</dbReference>
<evidence type="ECO:0000259" key="1">
    <source>
        <dbReference type="Pfam" id="PF14436"/>
    </source>
</evidence>
<dbReference type="Pfam" id="PF14436">
    <property type="entry name" value="EndoU_bacteria"/>
    <property type="match status" value="1"/>
</dbReference>
<dbReference type="EMBL" id="JACGWS010000015">
    <property type="protein sequence ID" value="MBC8756929.1"/>
    <property type="molecule type" value="Genomic_DNA"/>
</dbReference>
<accession>A0ABR7QED1</accession>
<dbReference type="Proteomes" id="UP000619238">
    <property type="component" value="Unassembled WGS sequence"/>
</dbReference>
<gene>
    <name evidence="2" type="ORF">H2O64_19815</name>
</gene>
<keyword evidence="3" id="KW-1185">Reference proteome</keyword>
<dbReference type="InterPro" id="IPR029501">
    <property type="entry name" value="EndoU_bac"/>
</dbReference>
<protein>
    <submittedName>
        <fullName evidence="2">EndoU domain-containing protein</fullName>
    </submittedName>
</protein>
<sequence length="266" mass="30648">MGRLIKKLLKYWEEKRKRKALLKKDGFKIVYKRDTSIVLGCFNVSTPPKNGRVDLEDYNGNIFKKNITAEDAPKYMKEYDDAASAKGITTKQHLDSLANAKKLRKSAYDDFVRTLSRQNFDELIEHIFNGHLRSTTIGRGRNRSRVPSTKGIHSEDLLDGIRNRVKPGSRRPPNPIDDEIYRAQVQMRDGNGNWIDKLNRGNNTITTTMFPKNWDKQRILEEVAFAFKNKIRDISKTVHYEGTSTNGMKIIFVIDNNGIVKTVYPI</sequence>
<comment type="caution">
    <text evidence="2">The sequence shown here is derived from an EMBL/GenBank/DDBJ whole genome shotgun (WGS) entry which is preliminary data.</text>
</comment>
<feature type="domain" description="Bacterial EndoU nuclease" evidence="1">
    <location>
        <begin position="122"/>
        <end position="266"/>
    </location>
</feature>
<proteinExistence type="predicted"/>